<organism evidence="1 2">
    <name type="scientific">Bdellovibrio svalbardensis</name>
    <dbReference type="NCBI Taxonomy" id="2972972"/>
    <lineage>
        <taxon>Bacteria</taxon>
        <taxon>Pseudomonadati</taxon>
        <taxon>Bdellovibrionota</taxon>
        <taxon>Bdellovibrionia</taxon>
        <taxon>Bdellovibrionales</taxon>
        <taxon>Pseudobdellovibrionaceae</taxon>
        <taxon>Bdellovibrio</taxon>
    </lineage>
</organism>
<keyword evidence="2" id="KW-1185">Reference proteome</keyword>
<proteinExistence type="predicted"/>
<gene>
    <name evidence="1" type="ORF">NWE73_01680</name>
</gene>
<evidence type="ECO:0000313" key="1">
    <source>
        <dbReference type="EMBL" id="MDG0815054.1"/>
    </source>
</evidence>
<name>A0ABT6DDY9_9BACT</name>
<dbReference type="Proteomes" id="UP001152321">
    <property type="component" value="Unassembled WGS sequence"/>
</dbReference>
<dbReference type="RefSeq" id="WP_277576532.1">
    <property type="nucleotide sequence ID" value="NZ_JANRMI010000001.1"/>
</dbReference>
<protein>
    <recommendedName>
        <fullName evidence="3">Lipoprotein</fullName>
    </recommendedName>
</protein>
<dbReference type="EMBL" id="JANRMI010000001">
    <property type="protein sequence ID" value="MDG0815054.1"/>
    <property type="molecule type" value="Genomic_DNA"/>
</dbReference>
<evidence type="ECO:0008006" key="3">
    <source>
        <dbReference type="Google" id="ProtNLM"/>
    </source>
</evidence>
<accession>A0ABT6DDY9</accession>
<sequence>MKVRFNKTTLRAFGAFVASGILVVSFQNCGKAGFDSSLDGELSSGAVDAALSAKYGSNVGSKVATIPFAFDGGFDQITYNSCAESTLAGNTAFFSLKAGAYETMGIKLTDDFFNYVSEANGFKPNYPATTISTAQYAEYLADSPINKDAIPNAAIRSRSNLFNVYSANTTVTLGSDVIGMVSNLTDSLVMDSVTTKSNSYTRYFPFSPDNRNVEATLYFNKDQGVAEGFRKVLIGDGVLSFTYLSSAADPNLIRGPSSASPAKTAYGKGYNLSFSRTNTYGNSPANVLTAITETNLQNGQGVAAWNCSRRYKVFRRADVASCPPLTDANMADAAVRRELDIARRQLRGDQWDINPILRCAIPKDNVSCYNEELVNGAPAGVEYTDGAACFNPLVQAGNYGGTIPVKRCANYITVCTRF</sequence>
<comment type="caution">
    <text evidence="1">The sequence shown here is derived from an EMBL/GenBank/DDBJ whole genome shotgun (WGS) entry which is preliminary data.</text>
</comment>
<evidence type="ECO:0000313" key="2">
    <source>
        <dbReference type="Proteomes" id="UP001152321"/>
    </source>
</evidence>
<reference evidence="1" key="1">
    <citation type="submission" date="2022-08" db="EMBL/GenBank/DDBJ databases">
        <title>Novel Bdellovibrio Species Isolated from Svalbard: Designation Bdellovibrio svalbardensis.</title>
        <authorList>
            <person name="Mitchell R.J."/>
            <person name="Choi S.Y."/>
        </authorList>
    </citation>
    <scope>NUCLEOTIDE SEQUENCE</scope>
    <source>
        <strain evidence="1">PAP01</strain>
    </source>
</reference>